<feature type="domain" description="YcxB-like C-terminal" evidence="2">
    <location>
        <begin position="99"/>
        <end position="156"/>
    </location>
</feature>
<dbReference type="Pfam" id="PF14317">
    <property type="entry name" value="YcxB"/>
    <property type="match status" value="1"/>
</dbReference>
<evidence type="ECO:0000256" key="1">
    <source>
        <dbReference type="SAM" id="Phobius"/>
    </source>
</evidence>
<sequence>MFQTTFKLSQQELYKGLIAINRSLFITKLTKGIGILVTLISLSILFSNLYAGHYSIFTGGFSLLIGVYLIFGTELIVWRQSKKLVENNAQITETTTYTFDQTNYQLEGESFSTRLDYAKLHEVRETKEFILFRVSQGLAHVVPRRALSIEQLAGLKGILAAIPGLKLEFR</sequence>
<dbReference type="RefSeq" id="WP_190890532.1">
    <property type="nucleotide sequence ID" value="NZ_JACWZY010000028.1"/>
</dbReference>
<dbReference type="EMBL" id="JACWZY010000028">
    <property type="protein sequence ID" value="MBD2704177.1"/>
    <property type="molecule type" value="Genomic_DNA"/>
</dbReference>
<feature type="transmembrane region" description="Helical" evidence="1">
    <location>
        <begin position="56"/>
        <end position="78"/>
    </location>
</feature>
<feature type="transmembrane region" description="Helical" evidence="1">
    <location>
        <begin position="32"/>
        <end position="50"/>
    </location>
</feature>
<evidence type="ECO:0000313" key="3">
    <source>
        <dbReference type="EMBL" id="MBD2704177.1"/>
    </source>
</evidence>
<keyword evidence="1" id="KW-0812">Transmembrane</keyword>
<dbReference type="Proteomes" id="UP000598820">
    <property type="component" value="Unassembled WGS sequence"/>
</dbReference>
<evidence type="ECO:0000259" key="2">
    <source>
        <dbReference type="Pfam" id="PF14317"/>
    </source>
</evidence>
<keyword evidence="1" id="KW-1133">Transmembrane helix</keyword>
<gene>
    <name evidence="3" type="ORF">IC229_26270</name>
</gene>
<dbReference type="AlphaFoldDB" id="A0A926Y3J8"/>
<organism evidence="3 4">
    <name type="scientific">Spirosoma profusum</name>
    <dbReference type="NCBI Taxonomy" id="2771354"/>
    <lineage>
        <taxon>Bacteria</taxon>
        <taxon>Pseudomonadati</taxon>
        <taxon>Bacteroidota</taxon>
        <taxon>Cytophagia</taxon>
        <taxon>Cytophagales</taxon>
        <taxon>Cytophagaceae</taxon>
        <taxon>Spirosoma</taxon>
    </lineage>
</organism>
<name>A0A926Y3J8_9BACT</name>
<keyword evidence="4" id="KW-1185">Reference proteome</keyword>
<proteinExistence type="predicted"/>
<keyword evidence="1" id="KW-0472">Membrane</keyword>
<dbReference type="InterPro" id="IPR025588">
    <property type="entry name" value="YcxB-like_C"/>
</dbReference>
<evidence type="ECO:0000313" key="4">
    <source>
        <dbReference type="Proteomes" id="UP000598820"/>
    </source>
</evidence>
<accession>A0A926Y3J8</accession>
<reference evidence="3" key="1">
    <citation type="submission" date="2020-09" db="EMBL/GenBank/DDBJ databases">
        <authorList>
            <person name="Kim M.K."/>
        </authorList>
    </citation>
    <scope>NUCLEOTIDE SEQUENCE</scope>
    <source>
        <strain evidence="3">BT702</strain>
    </source>
</reference>
<comment type="caution">
    <text evidence="3">The sequence shown here is derived from an EMBL/GenBank/DDBJ whole genome shotgun (WGS) entry which is preliminary data.</text>
</comment>
<protein>
    <submittedName>
        <fullName evidence="3">YcxB family protein</fullName>
    </submittedName>
</protein>